<feature type="transmembrane region" description="Helical" evidence="2">
    <location>
        <begin position="493"/>
        <end position="518"/>
    </location>
</feature>
<evidence type="ECO:0008006" key="4">
    <source>
        <dbReference type="Google" id="ProtNLM"/>
    </source>
</evidence>
<sequence>MATEIPANSEVLLKSDASKQFLDTLLGQGWDTWGSGLGGSSAAELMLQLFSAFNLVALAVISALFLWVLAVAVAGTAHEGSPFGKKFSSLWMPLRFVGAMGALAPIFKGLSLFQVAILACIGFSINLGNFVWDLGTNYFVEHGGQITVQAPDQNVTHYSALANGTLESLTLQYYLNERRDMNIQPGGEWKYSSNWFGSGGEYKFIFNGNAGTVIVECVDEADALCRGKVNAVGTAVSALSNVAQQLANPETAASDIDPLALYNAANQVNSTILTGLQSYAQQGQLQSKLKDFEDISKQYGWFIAGSSYWSISWINQEVREAMYSGISYSPKEYTWSEMLGITHGLQDYEAIKERVANYIKTAYATRRGISDTTADPAVTNETGGFEELTNWIRATMNKLVAGNVLPIAVEKLSSQDPIMAVSNVGDYMIGTAWGLAAALGALDVTRSLGNAIPVVGDAIPTLDKYISFALFAVFLPMLLYGLALAYYLPAIPFIRWISALAGWVILIVESLVAAPLWLCAHALPEGDGAAGQHGKRGYLLLLGIIIRPPLMVAGFFAAIILMNVLGRLIGASFEMFIAGTGQSKMIGITGTISMLVILGIVVIMMANKFFSLIHYLPEHVTAWIGQQFHSLGEKEDQSGVKAIFMGSTNVVSSGAQGVKELRGNRSGGGNKGGAAGDGGADAGGSPAVAPNKGAGLAQGNFRS</sequence>
<dbReference type="AlphaFoldDB" id="A0A212K907"/>
<feature type="transmembrane region" description="Helical" evidence="2">
    <location>
        <begin position="465"/>
        <end position="487"/>
    </location>
</feature>
<feature type="region of interest" description="Disordered" evidence="1">
    <location>
        <begin position="661"/>
        <end position="703"/>
    </location>
</feature>
<feature type="transmembrane region" description="Helical" evidence="2">
    <location>
        <begin position="539"/>
        <end position="565"/>
    </location>
</feature>
<keyword evidence="2" id="KW-0812">Transmembrane</keyword>
<evidence type="ECO:0000256" key="1">
    <source>
        <dbReference type="SAM" id="MobiDB-lite"/>
    </source>
</evidence>
<evidence type="ECO:0000256" key="2">
    <source>
        <dbReference type="SAM" id="Phobius"/>
    </source>
</evidence>
<accession>A0A212K907</accession>
<feature type="transmembrane region" description="Helical" evidence="2">
    <location>
        <begin position="585"/>
        <end position="606"/>
    </location>
</feature>
<dbReference type="EMBL" id="FLUQ01000004">
    <property type="protein sequence ID" value="SBW08127.1"/>
    <property type="molecule type" value="Genomic_DNA"/>
</dbReference>
<reference evidence="3" key="1">
    <citation type="submission" date="2016-04" db="EMBL/GenBank/DDBJ databases">
        <authorList>
            <person name="Evans L.H."/>
            <person name="Alamgir A."/>
            <person name="Owens N."/>
            <person name="Weber N.D."/>
            <person name="Virtaneva K."/>
            <person name="Barbian K."/>
            <person name="Babar A."/>
            <person name="Rosenke K."/>
        </authorList>
    </citation>
    <scope>NUCLEOTIDE SEQUENCE</scope>
    <source>
        <strain evidence="3">86</strain>
    </source>
</reference>
<name>A0A212K907_9DELT</name>
<keyword evidence="2" id="KW-1133">Transmembrane helix</keyword>
<feature type="transmembrane region" description="Helical" evidence="2">
    <location>
        <begin position="113"/>
        <end position="132"/>
    </location>
</feature>
<proteinExistence type="predicted"/>
<evidence type="ECO:0000313" key="3">
    <source>
        <dbReference type="EMBL" id="SBW08127.1"/>
    </source>
</evidence>
<dbReference type="NCBIfam" id="TIGR04346">
    <property type="entry name" value="DotA_TraY"/>
    <property type="match status" value="1"/>
</dbReference>
<dbReference type="InterPro" id="IPR027628">
    <property type="entry name" value="DotA_TraY"/>
</dbReference>
<keyword evidence="2" id="KW-0472">Membrane</keyword>
<feature type="transmembrane region" description="Helical" evidence="2">
    <location>
        <begin position="55"/>
        <end position="77"/>
    </location>
</feature>
<feature type="compositionally biased region" description="Gly residues" evidence="1">
    <location>
        <begin position="665"/>
        <end position="682"/>
    </location>
</feature>
<organism evidence="3">
    <name type="scientific">uncultured delta proteobacterium</name>
    <dbReference type="NCBI Taxonomy" id="34034"/>
    <lineage>
        <taxon>Bacteria</taxon>
        <taxon>Deltaproteobacteria</taxon>
        <taxon>environmental samples</taxon>
    </lineage>
</organism>
<gene>
    <name evidence="3" type="ORF">KL86DPRO_40024</name>
</gene>
<protein>
    <recommendedName>
        <fullName evidence="4">DotA/TraY family protein</fullName>
    </recommendedName>
</protein>